<dbReference type="HAMAP" id="MF_01518">
    <property type="entry name" value="Adenine_deamin"/>
    <property type="match status" value="1"/>
</dbReference>
<dbReference type="Gene3D" id="3.20.20.140">
    <property type="entry name" value="Metal-dependent hydrolases"/>
    <property type="match status" value="1"/>
</dbReference>
<keyword evidence="10" id="KW-1185">Reference proteome</keyword>
<name>A0A5B9PCC6_9BACT</name>
<accession>A0A5B9PCC6</accession>
<dbReference type="InterPro" id="IPR011059">
    <property type="entry name" value="Metal-dep_hydrolase_composite"/>
</dbReference>
<dbReference type="InterPro" id="IPR026912">
    <property type="entry name" value="Adenine_deam_C"/>
</dbReference>
<dbReference type="OrthoDB" id="9775607at2"/>
<evidence type="ECO:0000256" key="6">
    <source>
        <dbReference type="HAMAP-Rule" id="MF_01518"/>
    </source>
</evidence>
<dbReference type="Gene3D" id="2.30.40.10">
    <property type="entry name" value="Urease, subunit C, domain 1"/>
    <property type="match status" value="1"/>
</dbReference>
<dbReference type="SUPFAM" id="SSF51556">
    <property type="entry name" value="Metallo-dependent hydrolases"/>
    <property type="match status" value="1"/>
</dbReference>
<evidence type="ECO:0000256" key="1">
    <source>
        <dbReference type="ARBA" id="ARBA00006773"/>
    </source>
</evidence>
<dbReference type="Pfam" id="PF01979">
    <property type="entry name" value="Amidohydro_1"/>
    <property type="match status" value="1"/>
</dbReference>
<dbReference type="PANTHER" id="PTHR11113">
    <property type="entry name" value="N-ACETYLGLUCOSAMINE-6-PHOSPHATE DEACETYLASE"/>
    <property type="match status" value="1"/>
</dbReference>
<feature type="domain" description="Adenine deaminase C-terminal" evidence="8">
    <location>
        <begin position="371"/>
        <end position="537"/>
    </location>
</feature>
<evidence type="ECO:0000259" key="8">
    <source>
        <dbReference type="Pfam" id="PF13382"/>
    </source>
</evidence>
<evidence type="ECO:0000256" key="2">
    <source>
        <dbReference type="ARBA" id="ARBA00012782"/>
    </source>
</evidence>
<evidence type="ECO:0000256" key="4">
    <source>
        <dbReference type="ARBA" id="ARBA00023211"/>
    </source>
</evidence>
<dbReference type="NCBIfam" id="TIGR01178">
    <property type="entry name" value="ade"/>
    <property type="match status" value="1"/>
</dbReference>
<dbReference type="KEGG" id="mff:MFFC18_06120"/>
<dbReference type="Proteomes" id="UP000322214">
    <property type="component" value="Chromosome"/>
</dbReference>
<dbReference type="InterPro" id="IPR006679">
    <property type="entry name" value="Adenine_deam"/>
</dbReference>
<evidence type="ECO:0000256" key="3">
    <source>
        <dbReference type="ARBA" id="ARBA00022801"/>
    </source>
</evidence>
<gene>
    <name evidence="9" type="primary">adeC</name>
    <name evidence="6" type="synonym">ade</name>
    <name evidence="9" type="ORF">MFFC18_06120</name>
</gene>
<proteinExistence type="inferred from homology"/>
<evidence type="ECO:0000313" key="10">
    <source>
        <dbReference type="Proteomes" id="UP000322214"/>
    </source>
</evidence>
<dbReference type="RefSeq" id="WP_075085292.1">
    <property type="nucleotide sequence ID" value="NZ_CP042912.1"/>
</dbReference>
<keyword evidence="4 6" id="KW-0464">Manganese</keyword>
<comment type="catalytic activity">
    <reaction evidence="5 6">
        <text>adenine + H2O + H(+) = hypoxanthine + NH4(+)</text>
        <dbReference type="Rhea" id="RHEA:23688"/>
        <dbReference type="ChEBI" id="CHEBI:15377"/>
        <dbReference type="ChEBI" id="CHEBI:15378"/>
        <dbReference type="ChEBI" id="CHEBI:16708"/>
        <dbReference type="ChEBI" id="CHEBI:17368"/>
        <dbReference type="ChEBI" id="CHEBI:28938"/>
        <dbReference type="EC" id="3.5.4.2"/>
    </reaction>
</comment>
<evidence type="ECO:0000256" key="5">
    <source>
        <dbReference type="ARBA" id="ARBA00047720"/>
    </source>
</evidence>
<feature type="domain" description="Amidohydrolase-related" evidence="7">
    <location>
        <begin position="44"/>
        <end position="324"/>
    </location>
</feature>
<organism evidence="9 10">
    <name type="scientific">Mariniblastus fucicola</name>
    <dbReference type="NCBI Taxonomy" id="980251"/>
    <lineage>
        <taxon>Bacteria</taxon>
        <taxon>Pseudomonadati</taxon>
        <taxon>Planctomycetota</taxon>
        <taxon>Planctomycetia</taxon>
        <taxon>Pirellulales</taxon>
        <taxon>Pirellulaceae</taxon>
        <taxon>Mariniblastus</taxon>
    </lineage>
</organism>
<protein>
    <recommendedName>
        <fullName evidence="2 6">Adenine deaminase</fullName>
        <shortName evidence="6">Adenase</shortName>
        <shortName evidence="6">Adenine aminase</shortName>
        <ecNumber evidence="2 6">3.5.4.2</ecNumber>
    </recommendedName>
</protein>
<sequence length="544" mass="58112">MLSLPEYNLVDVLEGEICLARVCVENNAIASIERLGPTDDSRPFLMPGFVDAHIHVESSMLLPGEFARIAVTHGTVATVSDPHEIANVCGIEGVEMMLHNASQTPFKFCFGAPSCVPATRFETAGAELDVAAVTRLLDDPRIGYLSEVMDFPGVLSRAPEVMAKIRAAIERGKPVDGHAPGLRGEEARNYLAAGITTDHECFTIEEAIDKLAYGCKIAIREGSAARNFAALEPLIDSHPDMCMLCSDDKHPDEFLLGHINKLAARAVAAGRDLMNVLQVACVNPVQHYGLDVGLLRVGDPADFIVVKDLKSFDVSEAWLDGEVVARNGKPLFDAPVAEVLNNFVANPVEASQLSARAEGDCIRLIEAIGGQLITGHATVKCTKEQGILVPDPANDVLKIVVVNRYANTQPAVAFVRGFGLKDGALASSVAHDSHNVVAVGANDVDLVNAINAVIAEQGGLSFSNNGDTEVLSLPIAGLMSGDCCDKVAEKYERLDQKVKEVGSTLRAPYMTLSFMALLVIPSLKISDKGLFDVDKFEFASLAAD</sequence>
<dbReference type="STRING" id="980251.GCA_001642875_03089"/>
<dbReference type="CDD" id="cd01295">
    <property type="entry name" value="AdeC"/>
    <property type="match status" value="1"/>
</dbReference>
<dbReference type="GO" id="GO:0000034">
    <property type="term" value="F:adenine deaminase activity"/>
    <property type="evidence" value="ECO:0007669"/>
    <property type="project" value="UniProtKB-UniRule"/>
</dbReference>
<evidence type="ECO:0000313" key="9">
    <source>
        <dbReference type="EMBL" id="QEG20761.1"/>
    </source>
</evidence>
<dbReference type="SUPFAM" id="SSF51338">
    <property type="entry name" value="Composite domain of metallo-dependent hydrolases"/>
    <property type="match status" value="1"/>
</dbReference>
<dbReference type="GO" id="GO:0006146">
    <property type="term" value="P:adenine catabolic process"/>
    <property type="evidence" value="ECO:0007669"/>
    <property type="project" value="InterPro"/>
</dbReference>
<evidence type="ECO:0000259" key="7">
    <source>
        <dbReference type="Pfam" id="PF01979"/>
    </source>
</evidence>
<dbReference type="InterPro" id="IPR032466">
    <property type="entry name" value="Metal_Hydrolase"/>
</dbReference>
<dbReference type="InterPro" id="IPR006680">
    <property type="entry name" value="Amidohydro-rel"/>
</dbReference>
<comment type="similarity">
    <text evidence="1 6">Belongs to the metallo-dependent hydrolases superfamily. Adenine deaminase family.</text>
</comment>
<dbReference type="EMBL" id="CP042912">
    <property type="protein sequence ID" value="QEG20761.1"/>
    <property type="molecule type" value="Genomic_DNA"/>
</dbReference>
<keyword evidence="3 6" id="KW-0378">Hydrolase</keyword>
<dbReference type="Pfam" id="PF13382">
    <property type="entry name" value="Adenine_deam_C"/>
    <property type="match status" value="1"/>
</dbReference>
<dbReference type="EC" id="3.5.4.2" evidence="2 6"/>
<dbReference type="AlphaFoldDB" id="A0A5B9PCC6"/>
<dbReference type="PANTHER" id="PTHR11113:SF2">
    <property type="entry name" value="ADENINE DEAMINASE"/>
    <property type="match status" value="1"/>
</dbReference>
<reference evidence="9 10" key="1">
    <citation type="submission" date="2019-08" db="EMBL/GenBank/DDBJ databases">
        <title>Deep-cultivation of Planctomycetes and their phenomic and genomic characterization uncovers novel biology.</title>
        <authorList>
            <person name="Wiegand S."/>
            <person name="Jogler M."/>
            <person name="Boedeker C."/>
            <person name="Pinto D."/>
            <person name="Vollmers J."/>
            <person name="Rivas-Marin E."/>
            <person name="Kohn T."/>
            <person name="Peeters S.H."/>
            <person name="Heuer A."/>
            <person name="Rast P."/>
            <person name="Oberbeckmann S."/>
            <person name="Bunk B."/>
            <person name="Jeske O."/>
            <person name="Meyerdierks A."/>
            <person name="Storesund J.E."/>
            <person name="Kallscheuer N."/>
            <person name="Luecker S."/>
            <person name="Lage O.M."/>
            <person name="Pohl T."/>
            <person name="Merkel B.J."/>
            <person name="Hornburger P."/>
            <person name="Mueller R.-W."/>
            <person name="Bruemmer F."/>
            <person name="Labrenz M."/>
            <person name="Spormann A.M."/>
            <person name="Op den Camp H."/>
            <person name="Overmann J."/>
            <person name="Amann R."/>
            <person name="Jetten M.S.M."/>
            <person name="Mascher T."/>
            <person name="Medema M.H."/>
            <person name="Devos D.P."/>
            <person name="Kaster A.-K."/>
            <person name="Ovreas L."/>
            <person name="Rohde M."/>
            <person name="Galperin M.Y."/>
            <person name="Jogler C."/>
        </authorList>
    </citation>
    <scope>NUCLEOTIDE SEQUENCE [LARGE SCALE GENOMIC DNA]</scope>
    <source>
        <strain evidence="9 10">FC18</strain>
    </source>
</reference>
<comment type="cofactor">
    <cofactor evidence="6">
        <name>Mn(2+)</name>
        <dbReference type="ChEBI" id="CHEBI:29035"/>
    </cofactor>
</comment>